<dbReference type="InterPro" id="IPR049730">
    <property type="entry name" value="SNF2/RAD54-like_C"/>
</dbReference>
<keyword evidence="3" id="KW-0547">Nucleotide-binding</keyword>
<dbReference type="SUPFAM" id="SSF52540">
    <property type="entry name" value="P-loop containing nucleoside triphosphate hydrolases"/>
    <property type="match status" value="2"/>
</dbReference>
<dbReference type="Gene3D" id="3.40.50.300">
    <property type="entry name" value="P-loop containing nucleotide triphosphate hydrolases"/>
    <property type="match status" value="1"/>
</dbReference>
<dbReference type="InterPro" id="IPR001650">
    <property type="entry name" value="Helicase_C-like"/>
</dbReference>
<dbReference type="Gene3D" id="3.40.50.10810">
    <property type="entry name" value="Tandem AAA-ATPase domain"/>
    <property type="match status" value="1"/>
</dbReference>
<dbReference type="PANTHER" id="PTHR45626">
    <property type="entry name" value="TRANSCRIPTION TERMINATION FACTOR 2-RELATED"/>
    <property type="match status" value="1"/>
</dbReference>
<evidence type="ECO:0000256" key="4">
    <source>
        <dbReference type="ARBA" id="ARBA00022771"/>
    </source>
</evidence>
<evidence type="ECO:0000313" key="12">
    <source>
        <dbReference type="Proteomes" id="UP000799537"/>
    </source>
</evidence>
<feature type="compositionally biased region" description="Basic and acidic residues" evidence="8">
    <location>
        <begin position="9"/>
        <end position="25"/>
    </location>
</feature>
<sequence length="955" mass="106276">MKRPGEVLVRGDEVGEDLGKRQRQEEDSEGSAESLGSGNDGDVGPQYPNSNTTTIQTPEKDSFHHPPPEIVVVDDSDIGRTVRPDADEHPSDGLFIPSPGAGSTNAASSLRSTPIAEDSANLVCYGMVLQIKCQRLSGAAQPSEPSPADNEHESDYMPLELVVKRGRLVVGPPSCPELAHMNSKATFVLLEALKYGIKLQLWVKRNDLHPAHPEESTQKQPELLYVDANVLGPEDASEDVGRLLSKHGVYLQDPHCPDNAMEYTNPHLMVLDVEQIDIWFQELAMDSTGGTSKAKDNTDWNVVLDDLPQQRTFNANAVEVDTAIVTTPALPHQGEALDFMCKRELGGVLMDNELKYWQLDRNEDGVPVYRHTVTADEQYSQQPEPHSGILADDMGLGKTLTSISLIACSLDRASHFANETLSHTDRENGARSRSRATLVVVPSTQLMDSWTDELNTHTSPGTLRISRYHSHNRVHDFSDLLDYDIVLTTYGTIATEHRKTRRRVLYYMRFFRIILDEAHTIRSRRTKLFQAVTALDAAHHWCLTGTPISNKVDDLGALLDFCRVPLLGESKLFQQHVAAITRKSVRRGYGILRETLKPLCLRRTRALLNIAQPTCLERKIEFSKAEYRQYKRIMKRSRKAIDDAVSGRTGTNSRQTMLEVLLKLRIFCNQGTFTPEQTDETNHGLDADEQLTLLEEQESAFCDVDTCSSVIAMLNQLEDPTSGVLGHCSHVLCRTCYDDLFQDTEHSLRYECPVCEKPTELEQLQVSSGLGNGAGASSQNSSKLNALTEDLLQSQNSESPEKSIVFSVWIKTLNIAANLCRQRGIRFVQIDGTTPQSERSGILHKFTHDKSISTLLMTMGTGALGLNITAASRIHILEPQWNPAVEDQAVGRAVRLGQLKDATVIRYIVENSVEKQIQGYQKRKMRLAAGGFEHRNENTVAEESVRLNAAFLAQA</sequence>
<feature type="compositionally biased region" description="Basic and acidic residues" evidence="8">
    <location>
        <begin position="77"/>
        <end position="91"/>
    </location>
</feature>
<evidence type="ECO:0000256" key="6">
    <source>
        <dbReference type="ARBA" id="ARBA00022833"/>
    </source>
</evidence>
<keyword evidence="6" id="KW-0862">Zinc</keyword>
<evidence type="ECO:0000256" key="5">
    <source>
        <dbReference type="ARBA" id="ARBA00022801"/>
    </source>
</evidence>
<comment type="similarity">
    <text evidence="1">Belongs to the SNF2/RAD54 helicase family.</text>
</comment>
<dbReference type="InterPro" id="IPR000330">
    <property type="entry name" value="SNF2_N"/>
</dbReference>
<dbReference type="InterPro" id="IPR050628">
    <property type="entry name" value="SNF2_RAD54_helicase_TF"/>
</dbReference>
<feature type="compositionally biased region" description="Basic and acidic residues" evidence="8">
    <location>
        <begin position="58"/>
        <end position="67"/>
    </location>
</feature>
<organism evidence="11 12">
    <name type="scientific">Zasmidium cellare ATCC 36951</name>
    <dbReference type="NCBI Taxonomy" id="1080233"/>
    <lineage>
        <taxon>Eukaryota</taxon>
        <taxon>Fungi</taxon>
        <taxon>Dikarya</taxon>
        <taxon>Ascomycota</taxon>
        <taxon>Pezizomycotina</taxon>
        <taxon>Dothideomycetes</taxon>
        <taxon>Dothideomycetidae</taxon>
        <taxon>Mycosphaerellales</taxon>
        <taxon>Mycosphaerellaceae</taxon>
        <taxon>Zasmidium</taxon>
    </lineage>
</organism>
<dbReference type="SUPFAM" id="SSF57850">
    <property type="entry name" value="RING/U-box"/>
    <property type="match status" value="1"/>
</dbReference>
<protein>
    <submittedName>
        <fullName evidence="11">Uncharacterized protein</fullName>
    </submittedName>
</protein>
<name>A0A6A6CNB5_ZASCE</name>
<dbReference type="InterPro" id="IPR014001">
    <property type="entry name" value="Helicase_ATP-bd"/>
</dbReference>
<dbReference type="InterPro" id="IPR027417">
    <property type="entry name" value="P-loop_NTPase"/>
</dbReference>
<dbReference type="InterPro" id="IPR017907">
    <property type="entry name" value="Znf_RING_CS"/>
</dbReference>
<feature type="domain" description="Helicase C-terminal" evidence="10">
    <location>
        <begin position="783"/>
        <end position="940"/>
    </location>
</feature>
<dbReference type="PROSITE" id="PS51194">
    <property type="entry name" value="HELICASE_CTER"/>
    <property type="match status" value="1"/>
</dbReference>
<keyword evidence="4" id="KW-0863">Zinc-finger</keyword>
<proteinExistence type="inferred from homology"/>
<evidence type="ECO:0000256" key="7">
    <source>
        <dbReference type="ARBA" id="ARBA00022840"/>
    </source>
</evidence>
<dbReference type="GO" id="GO:0005634">
    <property type="term" value="C:nucleus"/>
    <property type="evidence" value="ECO:0007669"/>
    <property type="project" value="TreeGrafter"/>
</dbReference>
<dbReference type="Pfam" id="PF00176">
    <property type="entry name" value="SNF2-rel_dom"/>
    <property type="match status" value="1"/>
</dbReference>
<evidence type="ECO:0000313" key="11">
    <source>
        <dbReference type="EMBL" id="KAF2168614.1"/>
    </source>
</evidence>
<dbReference type="GO" id="GO:0006281">
    <property type="term" value="P:DNA repair"/>
    <property type="evidence" value="ECO:0007669"/>
    <property type="project" value="TreeGrafter"/>
</dbReference>
<keyword evidence="12" id="KW-1185">Reference proteome</keyword>
<dbReference type="OrthoDB" id="3648557at2759"/>
<dbReference type="Gene3D" id="3.30.40.10">
    <property type="entry name" value="Zinc/RING finger domain, C3HC4 (zinc finger)"/>
    <property type="match status" value="1"/>
</dbReference>
<dbReference type="GO" id="GO:0005524">
    <property type="term" value="F:ATP binding"/>
    <property type="evidence" value="ECO:0007669"/>
    <property type="project" value="UniProtKB-KW"/>
</dbReference>
<dbReference type="EMBL" id="ML993590">
    <property type="protein sequence ID" value="KAF2168614.1"/>
    <property type="molecule type" value="Genomic_DNA"/>
</dbReference>
<dbReference type="CDD" id="cd18008">
    <property type="entry name" value="DEXDc_SHPRH-like"/>
    <property type="match status" value="1"/>
</dbReference>
<dbReference type="GO" id="GO:0016787">
    <property type="term" value="F:hydrolase activity"/>
    <property type="evidence" value="ECO:0007669"/>
    <property type="project" value="UniProtKB-KW"/>
</dbReference>
<dbReference type="Proteomes" id="UP000799537">
    <property type="component" value="Unassembled WGS sequence"/>
</dbReference>
<feature type="region of interest" description="Disordered" evidence="8">
    <location>
        <begin position="1"/>
        <end position="109"/>
    </location>
</feature>
<dbReference type="GO" id="GO:0008270">
    <property type="term" value="F:zinc ion binding"/>
    <property type="evidence" value="ECO:0007669"/>
    <property type="project" value="UniProtKB-KW"/>
</dbReference>
<evidence type="ECO:0000259" key="9">
    <source>
        <dbReference type="PROSITE" id="PS51192"/>
    </source>
</evidence>
<evidence type="ECO:0000256" key="3">
    <source>
        <dbReference type="ARBA" id="ARBA00022741"/>
    </source>
</evidence>
<dbReference type="RefSeq" id="XP_033669503.1">
    <property type="nucleotide sequence ID" value="XM_033805820.1"/>
</dbReference>
<keyword evidence="7" id="KW-0067">ATP-binding</keyword>
<reference evidence="11" key="1">
    <citation type="journal article" date="2020" name="Stud. Mycol.">
        <title>101 Dothideomycetes genomes: a test case for predicting lifestyles and emergence of pathogens.</title>
        <authorList>
            <person name="Haridas S."/>
            <person name="Albert R."/>
            <person name="Binder M."/>
            <person name="Bloem J."/>
            <person name="Labutti K."/>
            <person name="Salamov A."/>
            <person name="Andreopoulos B."/>
            <person name="Baker S."/>
            <person name="Barry K."/>
            <person name="Bills G."/>
            <person name="Bluhm B."/>
            <person name="Cannon C."/>
            <person name="Castanera R."/>
            <person name="Culley D."/>
            <person name="Daum C."/>
            <person name="Ezra D."/>
            <person name="Gonzalez J."/>
            <person name="Henrissat B."/>
            <person name="Kuo A."/>
            <person name="Liang C."/>
            <person name="Lipzen A."/>
            <person name="Lutzoni F."/>
            <person name="Magnuson J."/>
            <person name="Mondo S."/>
            <person name="Nolan M."/>
            <person name="Ohm R."/>
            <person name="Pangilinan J."/>
            <person name="Park H.-J."/>
            <person name="Ramirez L."/>
            <person name="Alfaro M."/>
            <person name="Sun H."/>
            <person name="Tritt A."/>
            <person name="Yoshinaga Y."/>
            <person name="Zwiers L.-H."/>
            <person name="Turgeon B."/>
            <person name="Goodwin S."/>
            <person name="Spatafora J."/>
            <person name="Crous P."/>
            <person name="Grigoriev I."/>
        </authorList>
    </citation>
    <scope>NUCLEOTIDE SEQUENCE</scope>
    <source>
        <strain evidence="11">ATCC 36951</strain>
    </source>
</reference>
<keyword evidence="2" id="KW-0479">Metal-binding</keyword>
<dbReference type="GeneID" id="54559092"/>
<gene>
    <name evidence="11" type="ORF">M409DRAFT_21360</name>
</gene>
<evidence type="ECO:0000256" key="8">
    <source>
        <dbReference type="SAM" id="MobiDB-lite"/>
    </source>
</evidence>
<dbReference type="SMART" id="SM00487">
    <property type="entry name" value="DEXDc"/>
    <property type="match status" value="1"/>
</dbReference>
<dbReference type="GO" id="GO:0008094">
    <property type="term" value="F:ATP-dependent activity, acting on DNA"/>
    <property type="evidence" value="ECO:0007669"/>
    <property type="project" value="TreeGrafter"/>
</dbReference>
<dbReference type="PROSITE" id="PS51192">
    <property type="entry name" value="HELICASE_ATP_BIND_1"/>
    <property type="match status" value="1"/>
</dbReference>
<dbReference type="AlphaFoldDB" id="A0A6A6CNB5"/>
<feature type="domain" description="Helicase ATP-binding" evidence="9">
    <location>
        <begin position="379"/>
        <end position="565"/>
    </location>
</feature>
<evidence type="ECO:0000256" key="2">
    <source>
        <dbReference type="ARBA" id="ARBA00022723"/>
    </source>
</evidence>
<dbReference type="InterPro" id="IPR013083">
    <property type="entry name" value="Znf_RING/FYVE/PHD"/>
</dbReference>
<keyword evidence="5" id="KW-0378">Hydrolase</keyword>
<dbReference type="CDD" id="cd18793">
    <property type="entry name" value="SF2_C_SNF"/>
    <property type="match status" value="1"/>
</dbReference>
<evidence type="ECO:0000259" key="10">
    <source>
        <dbReference type="PROSITE" id="PS51194"/>
    </source>
</evidence>
<evidence type="ECO:0000256" key="1">
    <source>
        <dbReference type="ARBA" id="ARBA00007025"/>
    </source>
</evidence>
<dbReference type="PROSITE" id="PS00518">
    <property type="entry name" value="ZF_RING_1"/>
    <property type="match status" value="1"/>
</dbReference>
<feature type="compositionally biased region" description="Polar residues" evidence="8">
    <location>
        <begin position="47"/>
        <end position="57"/>
    </location>
</feature>
<dbReference type="Pfam" id="PF00271">
    <property type="entry name" value="Helicase_C"/>
    <property type="match status" value="1"/>
</dbReference>
<dbReference type="InterPro" id="IPR038718">
    <property type="entry name" value="SNF2-like_sf"/>
</dbReference>
<dbReference type="SMART" id="SM00490">
    <property type="entry name" value="HELICc"/>
    <property type="match status" value="1"/>
</dbReference>
<accession>A0A6A6CNB5</accession>